<evidence type="ECO:0000256" key="5">
    <source>
        <dbReference type="ARBA" id="ARBA00023136"/>
    </source>
</evidence>
<dbReference type="Proteomes" id="UP001150062">
    <property type="component" value="Unassembled WGS sequence"/>
</dbReference>
<evidence type="ECO:0000256" key="6">
    <source>
        <dbReference type="SAM" id="Phobius"/>
    </source>
</evidence>
<dbReference type="EMBL" id="JAOAOG010000122">
    <property type="protein sequence ID" value="KAJ6247740.1"/>
    <property type="molecule type" value="Genomic_DNA"/>
</dbReference>
<dbReference type="Gene3D" id="2.60.120.200">
    <property type="match status" value="1"/>
</dbReference>
<dbReference type="Pfam" id="PF03388">
    <property type="entry name" value="Lectin_leg-like"/>
    <property type="match status" value="1"/>
</dbReference>
<keyword evidence="3 7" id="KW-0732">Signal</keyword>
<dbReference type="SUPFAM" id="SSF49899">
    <property type="entry name" value="Concanavalin A-like lectins/glucanases"/>
    <property type="match status" value="1"/>
</dbReference>
<dbReference type="PROSITE" id="PS51328">
    <property type="entry name" value="L_LECTIN_LIKE"/>
    <property type="match status" value="1"/>
</dbReference>
<dbReference type="CDD" id="cd07308">
    <property type="entry name" value="lectin_leg-like"/>
    <property type="match status" value="1"/>
</dbReference>
<feature type="domain" description="L-type lectin-like" evidence="8">
    <location>
        <begin position="17"/>
        <end position="232"/>
    </location>
</feature>
<dbReference type="InterPro" id="IPR013320">
    <property type="entry name" value="ConA-like_dom_sf"/>
</dbReference>
<evidence type="ECO:0000256" key="4">
    <source>
        <dbReference type="ARBA" id="ARBA00022989"/>
    </source>
</evidence>
<dbReference type="PANTHER" id="PTHR12223:SF28">
    <property type="entry name" value="LECTIN, MANNOSE BINDING 1 LIKE"/>
    <property type="match status" value="1"/>
</dbReference>
<sequence>MKLILCFLVLILLIGSSKSSSPHDLIPPHNSVGVIQKYITIGSTTIADKWLTLTPKNQNSKGSLWGEKPNQYRNWEATFQFMINGISKEGGDGMGFWYTHSPLQLGDLFGSNQKFTGLGVFLHTNPLDGEGERIQVMIGDGRKVYDKTLDGANVISHECETKLRNKGLLKLHIKLNQNELEVLYDTTKSGNWESCIKIPNVNLPTGYYFGFSAKTSELFDNHILREFTVINVDSSKEEERIQQKVTTNNGLQNSNIKVKEVFGIELSQYTEIQNQYDELLTYTETLLNKVDKFTKAHAELYALEKFLSSLQEFVKQNTHDIFDLKRQIDTELTKYISLIAKDHREVDRLVRTFRNNISELSTLLTRSSRKTSGIADSIKDETIKLRQDVQKEGHSIGWIIIIIQVIFVLIFIMRKNKSSKKDKYY</sequence>
<dbReference type="PANTHER" id="PTHR12223">
    <property type="entry name" value="VESICULAR MANNOSE-BINDING LECTIN"/>
    <property type="match status" value="1"/>
</dbReference>
<evidence type="ECO:0000313" key="9">
    <source>
        <dbReference type="EMBL" id="KAJ6247740.1"/>
    </source>
</evidence>
<keyword evidence="2 6" id="KW-0812">Transmembrane</keyword>
<evidence type="ECO:0000256" key="2">
    <source>
        <dbReference type="ARBA" id="ARBA00022692"/>
    </source>
</evidence>
<evidence type="ECO:0000256" key="3">
    <source>
        <dbReference type="ARBA" id="ARBA00022729"/>
    </source>
</evidence>
<feature type="chain" id="PRO_5045711261" evidence="7">
    <location>
        <begin position="20"/>
        <end position="425"/>
    </location>
</feature>
<dbReference type="InterPro" id="IPR005052">
    <property type="entry name" value="Lectin_leg"/>
</dbReference>
<comment type="caution">
    <text evidence="9">The sequence shown here is derived from an EMBL/GenBank/DDBJ whole genome shotgun (WGS) entry which is preliminary data.</text>
</comment>
<evidence type="ECO:0000256" key="1">
    <source>
        <dbReference type="ARBA" id="ARBA00004479"/>
    </source>
</evidence>
<name>A0ABQ8YT34_9EUKA</name>
<keyword evidence="4 6" id="KW-1133">Transmembrane helix</keyword>
<reference evidence="9" key="1">
    <citation type="submission" date="2022-08" db="EMBL/GenBank/DDBJ databases">
        <title>Novel sulfate-reducing endosymbionts in the free-living metamonad Anaeramoeba.</title>
        <authorList>
            <person name="Jerlstrom-Hultqvist J."/>
            <person name="Cepicka I."/>
            <person name="Gallot-Lavallee L."/>
            <person name="Salas-Leiva D."/>
            <person name="Curtis B.A."/>
            <person name="Zahonova K."/>
            <person name="Pipaliya S."/>
            <person name="Dacks J."/>
            <person name="Roger A.J."/>
        </authorList>
    </citation>
    <scope>NUCLEOTIDE SEQUENCE</scope>
    <source>
        <strain evidence="9">Schooner1</strain>
    </source>
</reference>
<comment type="subcellular location">
    <subcellularLocation>
        <location evidence="1">Membrane</location>
        <topology evidence="1">Single-pass type I membrane protein</topology>
    </subcellularLocation>
</comment>
<organism evidence="9 10">
    <name type="scientific">Anaeramoeba flamelloides</name>
    <dbReference type="NCBI Taxonomy" id="1746091"/>
    <lineage>
        <taxon>Eukaryota</taxon>
        <taxon>Metamonada</taxon>
        <taxon>Anaeramoebidae</taxon>
        <taxon>Anaeramoeba</taxon>
    </lineage>
</organism>
<keyword evidence="5 6" id="KW-0472">Membrane</keyword>
<evidence type="ECO:0000256" key="7">
    <source>
        <dbReference type="SAM" id="SignalP"/>
    </source>
</evidence>
<feature type="signal peptide" evidence="7">
    <location>
        <begin position="1"/>
        <end position="19"/>
    </location>
</feature>
<gene>
    <name evidence="9" type="ORF">M0813_18374</name>
</gene>
<dbReference type="InterPro" id="IPR051136">
    <property type="entry name" value="Intracellular_Lectin-GPT"/>
</dbReference>
<proteinExistence type="predicted"/>
<accession>A0ABQ8YT34</accession>
<feature type="transmembrane region" description="Helical" evidence="6">
    <location>
        <begin position="395"/>
        <end position="413"/>
    </location>
</feature>
<evidence type="ECO:0000259" key="8">
    <source>
        <dbReference type="PROSITE" id="PS51328"/>
    </source>
</evidence>
<protein>
    <submittedName>
        <fullName evidence="9">Vesicular mannose-binding lectin</fullName>
    </submittedName>
</protein>
<evidence type="ECO:0000313" key="10">
    <source>
        <dbReference type="Proteomes" id="UP001150062"/>
    </source>
</evidence>
<keyword evidence="10" id="KW-1185">Reference proteome</keyword>